<feature type="region of interest" description="Disordered" evidence="2">
    <location>
        <begin position="185"/>
        <end position="233"/>
    </location>
</feature>
<dbReference type="GO" id="GO:0031593">
    <property type="term" value="F:polyubiquitin modification-dependent protein binding"/>
    <property type="evidence" value="ECO:0007669"/>
    <property type="project" value="UniProtKB-UniRule"/>
</dbReference>
<dbReference type="Gene3D" id="1.10.10.540">
    <property type="entry name" value="XPC-binding domain"/>
    <property type="match status" value="1"/>
</dbReference>
<dbReference type="PROSITE" id="PS50030">
    <property type="entry name" value="UBA"/>
    <property type="match status" value="1"/>
</dbReference>
<dbReference type="Pfam" id="PF09280">
    <property type="entry name" value="XPC-binding"/>
    <property type="match status" value="1"/>
</dbReference>
<comment type="similarity">
    <text evidence="1">Belongs to the RAD23 family.</text>
</comment>
<feature type="compositionally biased region" description="Polar residues" evidence="2">
    <location>
        <begin position="224"/>
        <end position="233"/>
    </location>
</feature>
<keyword evidence="1" id="KW-0234">DNA repair</keyword>
<dbReference type="Proteomes" id="UP000717585">
    <property type="component" value="Unassembled WGS sequence"/>
</dbReference>
<comment type="function">
    <text evidence="1">Multiubiquitin chain receptor involved in modulation of proteasomal degradation. Involved in nucleotide excision repair.</text>
</comment>
<protein>
    <recommendedName>
        <fullName evidence="1">UV excision repair protein RAD23</fullName>
    </recommendedName>
</protein>
<dbReference type="InterPro" id="IPR015360">
    <property type="entry name" value="XPC-bd"/>
</dbReference>
<dbReference type="InterPro" id="IPR015940">
    <property type="entry name" value="UBA"/>
</dbReference>
<dbReference type="EMBL" id="JAHDYR010000001">
    <property type="protein sequence ID" value="KAG9397572.1"/>
    <property type="molecule type" value="Genomic_DNA"/>
</dbReference>
<dbReference type="InterPro" id="IPR004806">
    <property type="entry name" value="Rad23"/>
</dbReference>
<evidence type="ECO:0000259" key="3">
    <source>
        <dbReference type="PROSITE" id="PS50030"/>
    </source>
</evidence>
<feature type="compositionally biased region" description="Low complexity" evidence="2">
    <location>
        <begin position="105"/>
        <end position="115"/>
    </location>
</feature>
<dbReference type="Pfam" id="PF00627">
    <property type="entry name" value="UBA"/>
    <property type="match status" value="1"/>
</dbReference>
<evidence type="ECO:0000256" key="2">
    <source>
        <dbReference type="SAM" id="MobiDB-lite"/>
    </source>
</evidence>
<dbReference type="GO" id="GO:0043130">
    <property type="term" value="F:ubiquitin binding"/>
    <property type="evidence" value="ECO:0007669"/>
    <property type="project" value="UniProtKB-UniRule"/>
</dbReference>
<dbReference type="PANTHER" id="PTHR10621">
    <property type="entry name" value="UV EXCISION REPAIR PROTEIN RAD23"/>
    <property type="match status" value="1"/>
</dbReference>
<evidence type="ECO:0000259" key="4">
    <source>
        <dbReference type="PROSITE" id="PS50053"/>
    </source>
</evidence>
<evidence type="ECO:0000256" key="1">
    <source>
        <dbReference type="RuleBase" id="RU367049"/>
    </source>
</evidence>
<dbReference type="SMART" id="SM00213">
    <property type="entry name" value="UBQ"/>
    <property type="match status" value="1"/>
</dbReference>
<comment type="caution">
    <text evidence="5">The sequence shown here is derived from an EMBL/GenBank/DDBJ whole genome shotgun (WGS) entry which is preliminary data.</text>
</comment>
<dbReference type="InterPro" id="IPR036353">
    <property type="entry name" value="XPC-bd_sf"/>
</dbReference>
<dbReference type="Gene3D" id="3.10.20.90">
    <property type="entry name" value="Phosphatidylinositol 3-kinase Catalytic Subunit, Chain A, domain 1"/>
    <property type="match status" value="1"/>
</dbReference>
<sequence>MHVEVMTIKSERKSIDISPTATLDEVKAAVEAAFGSDYAAKNVKLICRGAILSSGTLESNNVTENSQLVVMGITKKVAPKKPESTPAPAPQPVAETPAQPVEETPAAASGVAAPPAETPVPQAPASTRPEEAATPADNVIPESLIEQVMEMGFERSQCEIALRAANMNVELAIDFLLSGNIPSSAPAPAPAPATQHPTISGSTFPPSFAGAAPEDDGAFPSLSGDVQTSSMSGVATPAMEEFLGDSRLEGLREALLQDPQLMQELLIQLSETNPELVQEIQAHPDMFLQLLQSTVQGEQGGEGGEGGQEVIQLTADDVGQIVNIAEIYGLPRRIILSLYIQCNRNADVVANVVIDRMDELRAAAASMTGPDLEFPSLPSQEGESNQENGDSEM</sequence>
<organism evidence="5 6">
    <name type="scientific">Carpediemonas membranifera</name>
    <dbReference type="NCBI Taxonomy" id="201153"/>
    <lineage>
        <taxon>Eukaryota</taxon>
        <taxon>Metamonada</taxon>
        <taxon>Carpediemonas-like organisms</taxon>
        <taxon>Carpediemonas</taxon>
    </lineage>
</organism>
<dbReference type="Gene3D" id="1.10.8.10">
    <property type="entry name" value="DNA helicase RuvA subunit, C-terminal domain"/>
    <property type="match status" value="1"/>
</dbReference>
<dbReference type="SMART" id="SM00165">
    <property type="entry name" value="UBA"/>
    <property type="match status" value="1"/>
</dbReference>
<dbReference type="SUPFAM" id="SSF46934">
    <property type="entry name" value="UBA-like"/>
    <property type="match status" value="1"/>
</dbReference>
<reference evidence="5" key="1">
    <citation type="submission" date="2021-05" db="EMBL/GenBank/DDBJ databases">
        <title>A free-living protist that lacks canonical eukaryotic 1 DNA replication and segregation systems.</title>
        <authorList>
            <person name="Salas-Leiva D.E."/>
            <person name="Tromer E.C."/>
            <person name="Curtis B.A."/>
            <person name="Jerlstrom-Hultqvist J."/>
            <person name="Kolisko M."/>
            <person name="Yi Z."/>
            <person name="Salas-Leiva J.S."/>
            <person name="Gallot-Lavallee L."/>
            <person name="Kops G.J.P.L."/>
            <person name="Archibald J.M."/>
            <person name="Simpson A.G.B."/>
            <person name="Roger A.J."/>
        </authorList>
    </citation>
    <scope>NUCLEOTIDE SEQUENCE</scope>
    <source>
        <strain evidence="5">BICM</strain>
    </source>
</reference>
<evidence type="ECO:0000313" key="5">
    <source>
        <dbReference type="EMBL" id="KAG9397572.1"/>
    </source>
</evidence>
<feature type="domain" description="Ubiquitin-like" evidence="4">
    <location>
        <begin position="1"/>
        <end position="71"/>
    </location>
</feature>
<dbReference type="PROSITE" id="PS50053">
    <property type="entry name" value="UBIQUITIN_2"/>
    <property type="match status" value="1"/>
</dbReference>
<evidence type="ECO:0000313" key="6">
    <source>
        <dbReference type="Proteomes" id="UP000717585"/>
    </source>
</evidence>
<dbReference type="GO" id="GO:0003684">
    <property type="term" value="F:damaged DNA binding"/>
    <property type="evidence" value="ECO:0007669"/>
    <property type="project" value="UniProtKB-UniRule"/>
</dbReference>
<dbReference type="FunFam" id="1.10.8.10:FF:000003">
    <property type="entry name" value="UV excision repair protein RAD23 homolog"/>
    <property type="match status" value="1"/>
</dbReference>
<dbReference type="InterPro" id="IPR009060">
    <property type="entry name" value="UBA-like_sf"/>
</dbReference>
<accession>A0A8J6BHH4</accession>
<keyword evidence="6" id="KW-1185">Reference proteome</keyword>
<proteinExistence type="inferred from homology"/>
<dbReference type="GO" id="GO:0005829">
    <property type="term" value="C:cytosol"/>
    <property type="evidence" value="ECO:0007669"/>
    <property type="project" value="TreeGrafter"/>
</dbReference>
<keyword evidence="1" id="KW-0539">Nucleus</keyword>
<feature type="region of interest" description="Disordered" evidence="2">
    <location>
        <begin position="78"/>
        <end position="138"/>
    </location>
</feature>
<dbReference type="OrthoDB" id="419317at2759"/>
<dbReference type="SUPFAM" id="SSF101238">
    <property type="entry name" value="XPC-binding domain"/>
    <property type="match status" value="1"/>
</dbReference>
<dbReference type="AlphaFoldDB" id="A0A8J6BHH4"/>
<keyword evidence="1" id="KW-0227">DNA damage</keyword>
<dbReference type="PRINTS" id="PR01839">
    <property type="entry name" value="RAD23PROTEIN"/>
</dbReference>
<feature type="compositionally biased region" description="Polar residues" evidence="2">
    <location>
        <begin position="377"/>
        <end position="393"/>
    </location>
</feature>
<gene>
    <name evidence="5" type="ORF">J8273_0702</name>
</gene>
<keyword evidence="1" id="KW-0963">Cytoplasm</keyword>
<dbReference type="PANTHER" id="PTHR10621:SF0">
    <property type="entry name" value="UV EXCISION REPAIR PROTEIN RAD23"/>
    <property type="match status" value="1"/>
</dbReference>
<dbReference type="InterPro" id="IPR029071">
    <property type="entry name" value="Ubiquitin-like_domsf"/>
</dbReference>
<feature type="region of interest" description="Disordered" evidence="2">
    <location>
        <begin position="369"/>
        <end position="393"/>
    </location>
</feature>
<name>A0A8J6BHH4_9EUKA</name>
<dbReference type="GO" id="GO:0070628">
    <property type="term" value="F:proteasome binding"/>
    <property type="evidence" value="ECO:0007669"/>
    <property type="project" value="TreeGrafter"/>
</dbReference>
<comment type="subcellular location">
    <subcellularLocation>
        <location evidence="1">Nucleus</location>
    </subcellularLocation>
    <subcellularLocation>
        <location evidence="1">Cytoplasm</location>
    </subcellularLocation>
</comment>
<dbReference type="GO" id="GO:0006289">
    <property type="term" value="P:nucleotide-excision repair"/>
    <property type="evidence" value="ECO:0007669"/>
    <property type="project" value="UniProtKB-UniRule"/>
</dbReference>
<dbReference type="GO" id="GO:0005654">
    <property type="term" value="C:nucleoplasm"/>
    <property type="evidence" value="ECO:0007669"/>
    <property type="project" value="TreeGrafter"/>
</dbReference>
<dbReference type="SUPFAM" id="SSF54236">
    <property type="entry name" value="Ubiquitin-like"/>
    <property type="match status" value="1"/>
</dbReference>
<dbReference type="InterPro" id="IPR000626">
    <property type="entry name" value="Ubiquitin-like_dom"/>
</dbReference>
<feature type="domain" description="UBA" evidence="3">
    <location>
        <begin position="139"/>
        <end position="179"/>
    </location>
</feature>
<dbReference type="GO" id="GO:0043161">
    <property type="term" value="P:proteasome-mediated ubiquitin-dependent protein catabolic process"/>
    <property type="evidence" value="ECO:0007669"/>
    <property type="project" value="UniProtKB-UniRule"/>
</dbReference>
<feature type="compositionally biased region" description="Polar residues" evidence="2">
    <location>
        <begin position="195"/>
        <end position="205"/>
    </location>
</feature>